<gene>
    <name evidence="1" type="ORF">TTEB3V08_LOCUS2394</name>
</gene>
<organism evidence="1">
    <name type="scientific">Timema tahoe</name>
    <dbReference type="NCBI Taxonomy" id="61484"/>
    <lineage>
        <taxon>Eukaryota</taxon>
        <taxon>Metazoa</taxon>
        <taxon>Ecdysozoa</taxon>
        <taxon>Arthropoda</taxon>
        <taxon>Hexapoda</taxon>
        <taxon>Insecta</taxon>
        <taxon>Pterygota</taxon>
        <taxon>Neoptera</taxon>
        <taxon>Polyneoptera</taxon>
        <taxon>Phasmatodea</taxon>
        <taxon>Timematodea</taxon>
        <taxon>Timematoidea</taxon>
        <taxon>Timematidae</taxon>
        <taxon>Timema</taxon>
    </lineage>
</organism>
<evidence type="ECO:0000313" key="1">
    <source>
        <dbReference type="EMBL" id="CAD7454284.1"/>
    </source>
</evidence>
<reference evidence="1" key="1">
    <citation type="submission" date="2020-11" db="EMBL/GenBank/DDBJ databases">
        <authorList>
            <person name="Tran Van P."/>
        </authorList>
    </citation>
    <scope>NUCLEOTIDE SEQUENCE</scope>
</reference>
<accession>A0A7R9FKU0</accession>
<dbReference type="AlphaFoldDB" id="A0A7R9FKU0"/>
<proteinExistence type="predicted"/>
<protein>
    <submittedName>
        <fullName evidence="1">Uncharacterized protein</fullName>
    </submittedName>
</protein>
<dbReference type="EMBL" id="OE000555">
    <property type="protein sequence ID" value="CAD7454284.1"/>
    <property type="molecule type" value="Genomic_DNA"/>
</dbReference>
<sequence length="65" mass="7491">MLYCSARLRRYGGGGVMKKEIPLAWRYLLRTFDTIGGRIGGSRWFTRFRNVGIPVHVISMSQLFP</sequence>
<name>A0A7R9FKU0_9NEOP</name>